<feature type="domain" description="CBS" evidence="3">
    <location>
        <begin position="10"/>
        <end position="67"/>
    </location>
</feature>
<dbReference type="RefSeq" id="WP_169383732.1">
    <property type="nucleotide sequence ID" value="NZ_JAAXLA010000052.1"/>
</dbReference>
<name>A0ABX1SFE2_9PSEU</name>
<dbReference type="InterPro" id="IPR046342">
    <property type="entry name" value="CBS_dom_sf"/>
</dbReference>
<comment type="caution">
    <text evidence="4">The sequence shown here is derived from an EMBL/GenBank/DDBJ whole genome shotgun (WGS) entry which is preliminary data.</text>
</comment>
<dbReference type="PANTHER" id="PTHR43080">
    <property type="entry name" value="CBS DOMAIN-CONTAINING PROTEIN CBSX3, MITOCHONDRIAL"/>
    <property type="match status" value="1"/>
</dbReference>
<gene>
    <name evidence="4" type="ORF">HF526_23525</name>
</gene>
<reference evidence="4 5" key="1">
    <citation type="submission" date="2020-04" db="EMBL/GenBank/DDBJ databases">
        <authorList>
            <person name="Klaysubun C."/>
            <person name="Duangmal K."/>
            <person name="Lipun K."/>
        </authorList>
    </citation>
    <scope>NUCLEOTIDE SEQUENCE [LARGE SCALE GENOMIC DNA]</scope>
    <source>
        <strain evidence="4 5">K10HN5</strain>
    </source>
</reference>
<evidence type="ECO:0000313" key="4">
    <source>
        <dbReference type="EMBL" id="NMI00257.1"/>
    </source>
</evidence>
<accession>A0ABX1SFE2</accession>
<dbReference type="InterPro" id="IPR051257">
    <property type="entry name" value="Diverse_CBS-Domain"/>
</dbReference>
<organism evidence="4 5">
    <name type="scientific">Pseudonocardia acidicola</name>
    <dbReference type="NCBI Taxonomy" id="2724939"/>
    <lineage>
        <taxon>Bacteria</taxon>
        <taxon>Bacillati</taxon>
        <taxon>Actinomycetota</taxon>
        <taxon>Actinomycetes</taxon>
        <taxon>Pseudonocardiales</taxon>
        <taxon>Pseudonocardiaceae</taxon>
        <taxon>Pseudonocardia</taxon>
    </lineage>
</organism>
<dbReference type="CDD" id="cd04623">
    <property type="entry name" value="CBS_pair_bac_euk"/>
    <property type="match status" value="1"/>
</dbReference>
<dbReference type="SUPFAM" id="SSF54631">
    <property type="entry name" value="CBS-domain pair"/>
    <property type="match status" value="1"/>
</dbReference>
<dbReference type="PANTHER" id="PTHR43080:SF2">
    <property type="entry name" value="CBS DOMAIN-CONTAINING PROTEIN"/>
    <property type="match status" value="1"/>
</dbReference>
<proteinExistence type="predicted"/>
<evidence type="ECO:0000259" key="3">
    <source>
        <dbReference type="PROSITE" id="PS51371"/>
    </source>
</evidence>
<dbReference type="Gene3D" id="3.10.580.10">
    <property type="entry name" value="CBS-domain"/>
    <property type="match status" value="1"/>
</dbReference>
<dbReference type="Proteomes" id="UP000820669">
    <property type="component" value="Unassembled WGS sequence"/>
</dbReference>
<dbReference type="PROSITE" id="PS51371">
    <property type="entry name" value="CBS"/>
    <property type="match status" value="2"/>
</dbReference>
<feature type="domain" description="CBS" evidence="3">
    <location>
        <begin position="76"/>
        <end position="131"/>
    </location>
</feature>
<evidence type="ECO:0000256" key="1">
    <source>
        <dbReference type="ARBA" id="ARBA00023122"/>
    </source>
</evidence>
<dbReference type="EMBL" id="JAAXLA010000052">
    <property type="protein sequence ID" value="NMI00257.1"/>
    <property type="molecule type" value="Genomic_DNA"/>
</dbReference>
<keyword evidence="5" id="KW-1185">Reference proteome</keyword>
<keyword evidence="1 2" id="KW-0129">CBS domain</keyword>
<dbReference type="InterPro" id="IPR000644">
    <property type="entry name" value="CBS_dom"/>
</dbReference>
<protein>
    <submittedName>
        <fullName evidence="4">CBS domain-containing protein</fullName>
    </submittedName>
</protein>
<dbReference type="InterPro" id="IPR044725">
    <property type="entry name" value="CBSX3_CBS_dom"/>
</dbReference>
<sequence length="144" mass="15817">MKIADILNVKGRTVHTALPWTTVAEAVNRLNTHGIGAILACDADRKICGIISERDIIRGLGRHGSELLNMKIDDVMTHHVVTCAPDETVANAMALMTRGRYRHLPVVDNGSLIGMVSIGDLVKHRVREMELETGVLRDAVIARY</sequence>
<evidence type="ECO:0000256" key="2">
    <source>
        <dbReference type="PROSITE-ProRule" id="PRU00703"/>
    </source>
</evidence>
<dbReference type="Pfam" id="PF00571">
    <property type="entry name" value="CBS"/>
    <property type="match status" value="2"/>
</dbReference>
<evidence type="ECO:0000313" key="5">
    <source>
        <dbReference type="Proteomes" id="UP000820669"/>
    </source>
</evidence>
<dbReference type="SMART" id="SM00116">
    <property type="entry name" value="CBS"/>
    <property type="match status" value="2"/>
</dbReference>